<evidence type="ECO:0000313" key="1">
    <source>
        <dbReference type="EMBL" id="AGX88054.1"/>
    </source>
</evidence>
<dbReference type="Proteomes" id="UP000017184">
    <property type="component" value="Chromosome"/>
</dbReference>
<keyword evidence="2" id="KW-1185">Reference proteome</keyword>
<dbReference type="EMBL" id="CP004885">
    <property type="protein sequence ID" value="AGX88054.1"/>
    <property type="molecule type" value="Genomic_DNA"/>
</dbReference>
<dbReference type="RefSeq" id="WP_022774848.1">
    <property type="nucleotide sequence ID" value="NC_022576.1"/>
</dbReference>
<protein>
    <submittedName>
        <fullName evidence="1">Uncharacterized protein</fullName>
    </submittedName>
</protein>
<gene>
    <name evidence="1" type="ORF">Cenrod_1981</name>
</gene>
<organism evidence="1 2">
    <name type="scientific">Candidatus Symbiobacter mobilis CR</name>
    <dbReference type="NCBI Taxonomy" id="946483"/>
    <lineage>
        <taxon>Bacteria</taxon>
        <taxon>Pseudomonadati</taxon>
        <taxon>Pseudomonadota</taxon>
        <taxon>Betaproteobacteria</taxon>
        <taxon>Burkholderiales</taxon>
        <taxon>Comamonadaceae</taxon>
    </lineage>
</organism>
<evidence type="ECO:0000313" key="2">
    <source>
        <dbReference type="Proteomes" id="UP000017184"/>
    </source>
</evidence>
<proteinExistence type="predicted"/>
<accession>U5ND09</accession>
<dbReference type="STRING" id="946483.Cenrod_1981"/>
<dbReference type="HOGENOM" id="CLU_2841670_0_0_4"/>
<dbReference type="KEGG" id="cbx:Cenrod_1981"/>
<dbReference type="AlphaFoldDB" id="U5ND09"/>
<reference evidence="1 2" key="1">
    <citation type="journal article" date="2013" name="Genome Biol.">
        <title>Genomic analysis reveals key aspects of prokaryotic symbiosis in the phototrophic consortium "Chlorochromatium aggregatum".</title>
        <authorList>
            <person name="Liu Z."/>
            <person name="Muller J."/>
            <person name="Li T."/>
            <person name="Alvey R.M."/>
            <person name="Vogl K."/>
            <person name="Frigaard N.U."/>
            <person name="Rockwell N.C."/>
            <person name="Boyd E.S."/>
            <person name="Tomsho L.P."/>
            <person name="Schuster S.C."/>
            <person name="Henke P."/>
            <person name="Rohde M."/>
            <person name="Overmann J."/>
            <person name="Bryant D.A."/>
        </authorList>
    </citation>
    <scope>NUCLEOTIDE SEQUENCE [LARGE SCALE GENOMIC DNA]</scope>
    <source>
        <strain evidence="1">CR</strain>
    </source>
</reference>
<sequence length="65" mass="7200">MNTHTSIDSIANFEEAAHELAETIIHALHSTNDPRLTTPLLTLSEALEDARHKINSTMLELFDAS</sequence>
<name>U5ND09_9BURK</name>